<feature type="signal peptide" evidence="2">
    <location>
        <begin position="1"/>
        <end position="17"/>
    </location>
</feature>
<keyword evidence="2" id="KW-0732">Signal</keyword>
<protein>
    <recommendedName>
        <fullName evidence="3">Bifunctional inhibitor/plant lipid transfer protein/seed storage helical domain-containing protein</fullName>
    </recommendedName>
</protein>
<feature type="domain" description="Bifunctional inhibitor/plant lipid transfer protein/seed storage helical" evidence="3">
    <location>
        <begin position="32"/>
        <end position="106"/>
    </location>
</feature>
<keyword evidence="5" id="KW-1185">Reference proteome</keyword>
<proteinExistence type="inferred from homology"/>
<dbReference type="AlphaFoldDB" id="A0AAU9RV35"/>
<evidence type="ECO:0000313" key="5">
    <source>
        <dbReference type="Proteomes" id="UP000836841"/>
    </source>
</evidence>
<reference evidence="4 5" key="1">
    <citation type="submission" date="2022-03" db="EMBL/GenBank/DDBJ databases">
        <authorList>
            <person name="Nunn A."/>
            <person name="Chopra R."/>
            <person name="Nunn A."/>
            <person name="Contreras Garrido A."/>
        </authorList>
    </citation>
    <scope>NUCLEOTIDE SEQUENCE [LARGE SCALE GENOMIC DNA]</scope>
</reference>
<evidence type="ECO:0000256" key="1">
    <source>
        <dbReference type="ARBA" id="ARBA00009748"/>
    </source>
</evidence>
<evidence type="ECO:0000313" key="4">
    <source>
        <dbReference type="EMBL" id="CAH2051199.1"/>
    </source>
</evidence>
<dbReference type="SUPFAM" id="SSF47699">
    <property type="entry name" value="Bifunctional inhibitor/lipid-transfer protein/seed storage 2S albumin"/>
    <property type="match status" value="1"/>
</dbReference>
<dbReference type="PANTHER" id="PTHR33076">
    <property type="entry name" value="NON-SPECIFIC LIPID-TRANSFER PROTEIN 2-RELATED"/>
    <property type="match status" value="1"/>
</dbReference>
<dbReference type="GO" id="GO:0006869">
    <property type="term" value="P:lipid transport"/>
    <property type="evidence" value="ECO:0007669"/>
    <property type="project" value="InterPro"/>
</dbReference>
<feature type="chain" id="PRO_5043560893" description="Bifunctional inhibitor/plant lipid transfer protein/seed storage helical domain-containing protein" evidence="2">
    <location>
        <begin position="18"/>
        <end position="171"/>
    </location>
</feature>
<dbReference type="InterPro" id="IPR016140">
    <property type="entry name" value="Bifunc_inhib/LTP/seed_store"/>
</dbReference>
<name>A0AAU9RV35_THLAR</name>
<dbReference type="GO" id="GO:0008289">
    <property type="term" value="F:lipid binding"/>
    <property type="evidence" value="ECO:0007669"/>
    <property type="project" value="InterPro"/>
</dbReference>
<gene>
    <name evidence="4" type="ORF">TAV2_LOCUS10886</name>
</gene>
<comment type="similarity">
    <text evidence="1">Belongs to the plant LTP family.</text>
</comment>
<evidence type="ECO:0000256" key="2">
    <source>
        <dbReference type="SAM" id="SignalP"/>
    </source>
</evidence>
<dbReference type="Gene3D" id="1.10.110.10">
    <property type="entry name" value="Plant lipid-transfer and hydrophobic proteins"/>
    <property type="match status" value="1"/>
</dbReference>
<evidence type="ECO:0000259" key="3">
    <source>
        <dbReference type="Pfam" id="PF00234"/>
    </source>
</evidence>
<dbReference type="Pfam" id="PF00234">
    <property type="entry name" value="Tryp_alpha_amyl"/>
    <property type="match status" value="1"/>
</dbReference>
<accession>A0AAU9RV35</accession>
<sequence length="171" mass="18630">MSKSVLIVCVVAITILASPFNVMMTVHSLTPCEEALNALKPCVSYLHASPGVPPTPECCKSLDNVNRSVKTFDNHRDMHICLSTAATISSASDPNKFVTLPQLCPTKKKRCQITTRGEPGKCIPETCAASCRGTLLEEPKGYCLPSLTDCLCTFNCRKDNGDWDPPLKTRK</sequence>
<dbReference type="InterPro" id="IPR036312">
    <property type="entry name" value="Bifun_inhib/LTP/seed_sf"/>
</dbReference>
<dbReference type="InterPro" id="IPR000528">
    <property type="entry name" value="Plant_nsLTP"/>
</dbReference>
<dbReference type="Proteomes" id="UP000836841">
    <property type="component" value="Chromosome 3"/>
</dbReference>
<dbReference type="EMBL" id="OU466859">
    <property type="protein sequence ID" value="CAH2051199.1"/>
    <property type="molecule type" value="Genomic_DNA"/>
</dbReference>
<feature type="non-terminal residue" evidence="4">
    <location>
        <position position="171"/>
    </location>
</feature>
<organism evidence="4 5">
    <name type="scientific">Thlaspi arvense</name>
    <name type="common">Field penny-cress</name>
    <dbReference type="NCBI Taxonomy" id="13288"/>
    <lineage>
        <taxon>Eukaryota</taxon>
        <taxon>Viridiplantae</taxon>
        <taxon>Streptophyta</taxon>
        <taxon>Embryophyta</taxon>
        <taxon>Tracheophyta</taxon>
        <taxon>Spermatophyta</taxon>
        <taxon>Magnoliopsida</taxon>
        <taxon>eudicotyledons</taxon>
        <taxon>Gunneridae</taxon>
        <taxon>Pentapetalae</taxon>
        <taxon>rosids</taxon>
        <taxon>malvids</taxon>
        <taxon>Brassicales</taxon>
        <taxon>Brassicaceae</taxon>
        <taxon>Thlaspideae</taxon>
        <taxon>Thlaspi</taxon>
    </lineage>
</organism>